<dbReference type="Gene3D" id="3.30.980.10">
    <property type="entry name" value="Threonyl-trna Synthetase, Chain A, domain 2"/>
    <property type="match status" value="1"/>
</dbReference>
<dbReference type="PANTHER" id="PTHR43462">
    <property type="entry name" value="ALANYL-TRNA EDITING PROTEIN"/>
    <property type="match status" value="1"/>
</dbReference>
<name>A0A837G5H2_9VIBR</name>
<keyword evidence="3" id="KW-0378">Hydrolase</keyword>
<evidence type="ECO:0000313" key="3">
    <source>
        <dbReference type="EMBL" id="KJY71915.1"/>
    </source>
</evidence>
<dbReference type="SUPFAM" id="SSF55186">
    <property type="entry name" value="ThrRS/AlaRS common domain"/>
    <property type="match status" value="1"/>
</dbReference>
<dbReference type="InterPro" id="IPR018163">
    <property type="entry name" value="Thr/Ala-tRNA-synth_IIc_edit"/>
</dbReference>
<reference evidence="3" key="1">
    <citation type="journal article" date="2015" name="BMC Genomics">
        <title>Genome mining reveals unlocked bioactive potential of marine Gram-negative bacteria.</title>
        <authorList>
            <person name="Machado H."/>
            <person name="Sonnenschein E.C."/>
            <person name="Melchiorsen J."/>
            <person name="Gram L."/>
        </authorList>
    </citation>
    <scope>NUCLEOTIDE SEQUENCE</scope>
    <source>
        <strain evidence="3">S2052</strain>
    </source>
</reference>
<evidence type="ECO:0000256" key="1">
    <source>
        <dbReference type="ARBA" id="ARBA00022723"/>
    </source>
</evidence>
<evidence type="ECO:0000256" key="2">
    <source>
        <dbReference type="ARBA" id="ARBA00022833"/>
    </source>
</evidence>
<gene>
    <name evidence="3" type="ORF">TW71_13085</name>
</gene>
<dbReference type="AlphaFoldDB" id="A0A837G5H2"/>
<dbReference type="GO" id="GO:0002161">
    <property type="term" value="F:aminoacyl-tRNA deacylase activity"/>
    <property type="evidence" value="ECO:0007669"/>
    <property type="project" value="UniProtKB-ARBA"/>
</dbReference>
<comment type="caution">
    <text evidence="3">The sequence shown here is derived from an EMBL/GenBank/DDBJ whole genome shotgun (WGS) entry which is preliminary data.</text>
</comment>
<proteinExistence type="predicted"/>
<dbReference type="GO" id="GO:0046872">
    <property type="term" value="F:metal ion binding"/>
    <property type="evidence" value="ECO:0007669"/>
    <property type="project" value="UniProtKB-KW"/>
</dbReference>
<keyword evidence="1" id="KW-0479">Metal-binding</keyword>
<protein>
    <submittedName>
        <fullName evidence="3">Metal-dependent hydrolase</fullName>
    </submittedName>
</protein>
<organism evidence="3">
    <name type="scientific">Vibrio coralliilyticus</name>
    <dbReference type="NCBI Taxonomy" id="190893"/>
    <lineage>
        <taxon>Bacteria</taxon>
        <taxon>Pseudomonadati</taxon>
        <taxon>Pseudomonadota</taxon>
        <taxon>Gammaproteobacteria</taxon>
        <taxon>Vibrionales</taxon>
        <taxon>Vibrionaceae</taxon>
        <taxon>Vibrio</taxon>
    </lineage>
</organism>
<accession>A0A837G5H2</accession>
<dbReference type="GO" id="GO:0000166">
    <property type="term" value="F:nucleotide binding"/>
    <property type="evidence" value="ECO:0007669"/>
    <property type="project" value="InterPro"/>
</dbReference>
<sequence length="288" mass="32478">MSVTPTITRFCHDTWQLTSQVQRVELGQDYLYLITEMTPFHPVSHIWPDHPADKGTIDGHVVIDCLVGAVELSSHELYVGGAIPVKRDEEGWAFVVVHCLDKSVTGLEAQQEVTLVVDKPYQQALSRGHSAGHIAYLALNKVLVENGYWRKEADRKDPHGYYDFNSYAQETSFVSEDKCIDTYRLGKTLRKRGLNSADMLADLEKIQSWVNQQIAQWLTVDADIEIKCYGDALTDSRYWRCDLGEQNLAEIPCGGTHAKNLNEYKGIVVNLIQIDAQNIEMHTNVIAA</sequence>
<dbReference type="EMBL" id="JXXR01000015">
    <property type="protein sequence ID" value="KJY71915.1"/>
    <property type="molecule type" value="Genomic_DNA"/>
</dbReference>
<dbReference type="PANTHER" id="PTHR43462:SF1">
    <property type="entry name" value="ALANYL-TRNA EDITING PROTEIN AARSD1"/>
    <property type="match status" value="1"/>
</dbReference>
<dbReference type="InterPro" id="IPR051335">
    <property type="entry name" value="Alanyl-tRNA_Editing_Enzymes"/>
</dbReference>
<keyword evidence="2" id="KW-0862">Zinc</keyword>
<dbReference type="RefSeq" id="WP_045986196.1">
    <property type="nucleotide sequence ID" value="NZ_CP063051.1"/>
</dbReference>